<accession>A0AAW0TTG4</accession>
<dbReference type="InterPro" id="IPR026570">
    <property type="entry name" value="CCDC86"/>
</dbReference>
<evidence type="ECO:0000256" key="3">
    <source>
        <dbReference type="ARBA" id="ARBA00016738"/>
    </source>
</evidence>
<feature type="compositionally biased region" description="Basic and acidic residues" evidence="10">
    <location>
        <begin position="255"/>
        <end position="264"/>
    </location>
</feature>
<gene>
    <name evidence="11" type="ORF">O3P69_010519</name>
</gene>
<feature type="compositionally biased region" description="Basic and acidic residues" evidence="10">
    <location>
        <begin position="224"/>
        <end position="234"/>
    </location>
</feature>
<dbReference type="PANTHER" id="PTHR13557:SF1">
    <property type="entry name" value="COILED-COIL DOMAIN-CONTAINING PROTEIN 86"/>
    <property type="match status" value="1"/>
</dbReference>
<protein>
    <recommendedName>
        <fullName evidence="3">Coiled-coil domain-containing protein 86</fullName>
    </recommendedName>
</protein>
<feature type="compositionally biased region" description="Polar residues" evidence="10">
    <location>
        <begin position="583"/>
        <end position="611"/>
    </location>
</feature>
<feature type="compositionally biased region" description="Basic and acidic residues" evidence="10">
    <location>
        <begin position="276"/>
        <end position="288"/>
    </location>
</feature>
<comment type="caution">
    <text evidence="11">The sequence shown here is derived from an EMBL/GenBank/DDBJ whole genome shotgun (WGS) entry which is preliminary data.</text>
</comment>
<dbReference type="GO" id="GO:0005694">
    <property type="term" value="C:chromosome"/>
    <property type="evidence" value="ECO:0007669"/>
    <property type="project" value="UniProtKB-SubCell"/>
</dbReference>
<feature type="compositionally biased region" description="Low complexity" evidence="10">
    <location>
        <begin position="352"/>
        <end position="366"/>
    </location>
</feature>
<feature type="compositionally biased region" description="Polar residues" evidence="10">
    <location>
        <begin position="182"/>
        <end position="192"/>
    </location>
</feature>
<feature type="compositionally biased region" description="Basic and acidic residues" evidence="10">
    <location>
        <begin position="335"/>
        <end position="351"/>
    </location>
</feature>
<comment type="subcellular location">
    <subcellularLocation>
        <location evidence="1">Chromosome</location>
    </subcellularLocation>
    <subcellularLocation>
        <location evidence="2">Nucleus</location>
        <location evidence="2">Nucleolus</location>
    </subcellularLocation>
</comment>
<comment type="function">
    <text evidence="9">Required for proper chromosome segregation during mitosis and error-free mitotic progression.</text>
</comment>
<keyword evidence="12" id="KW-1185">Reference proteome</keyword>
<proteinExistence type="predicted"/>
<organism evidence="11 12">
    <name type="scientific">Scylla paramamosain</name>
    <name type="common">Mud crab</name>
    <dbReference type="NCBI Taxonomy" id="85552"/>
    <lineage>
        <taxon>Eukaryota</taxon>
        <taxon>Metazoa</taxon>
        <taxon>Ecdysozoa</taxon>
        <taxon>Arthropoda</taxon>
        <taxon>Crustacea</taxon>
        <taxon>Multicrustacea</taxon>
        <taxon>Malacostraca</taxon>
        <taxon>Eumalacostraca</taxon>
        <taxon>Eucarida</taxon>
        <taxon>Decapoda</taxon>
        <taxon>Pleocyemata</taxon>
        <taxon>Brachyura</taxon>
        <taxon>Eubrachyura</taxon>
        <taxon>Portunoidea</taxon>
        <taxon>Portunidae</taxon>
        <taxon>Portuninae</taxon>
        <taxon>Scylla</taxon>
    </lineage>
</organism>
<keyword evidence="8" id="KW-0539">Nucleus</keyword>
<evidence type="ECO:0000256" key="8">
    <source>
        <dbReference type="ARBA" id="ARBA00023242"/>
    </source>
</evidence>
<feature type="compositionally biased region" description="Low complexity" evidence="10">
    <location>
        <begin position="51"/>
        <end position="60"/>
    </location>
</feature>
<evidence type="ECO:0000313" key="11">
    <source>
        <dbReference type="EMBL" id="KAK8390852.1"/>
    </source>
</evidence>
<feature type="compositionally biased region" description="Acidic residues" evidence="10">
    <location>
        <begin position="265"/>
        <end position="275"/>
    </location>
</feature>
<evidence type="ECO:0000256" key="7">
    <source>
        <dbReference type="ARBA" id="ARBA00023054"/>
    </source>
</evidence>
<feature type="compositionally biased region" description="Polar residues" evidence="10">
    <location>
        <begin position="9"/>
        <end position="18"/>
    </location>
</feature>
<dbReference type="Proteomes" id="UP001487740">
    <property type="component" value="Unassembled WGS sequence"/>
</dbReference>
<feature type="region of interest" description="Disordered" evidence="10">
    <location>
        <begin position="1"/>
        <end position="615"/>
    </location>
</feature>
<evidence type="ECO:0000256" key="9">
    <source>
        <dbReference type="ARBA" id="ARBA00093307"/>
    </source>
</evidence>
<evidence type="ECO:0000256" key="4">
    <source>
        <dbReference type="ARBA" id="ARBA00022454"/>
    </source>
</evidence>
<evidence type="ECO:0000256" key="1">
    <source>
        <dbReference type="ARBA" id="ARBA00004286"/>
    </source>
</evidence>
<dbReference type="AlphaFoldDB" id="A0AAW0TTG4"/>
<evidence type="ECO:0000313" key="12">
    <source>
        <dbReference type="Proteomes" id="UP001487740"/>
    </source>
</evidence>
<dbReference type="EMBL" id="JARAKH010000025">
    <property type="protein sequence ID" value="KAK8390852.1"/>
    <property type="molecule type" value="Genomic_DNA"/>
</dbReference>
<feature type="compositionally biased region" description="Basic and acidic residues" evidence="10">
    <location>
        <begin position="121"/>
        <end position="136"/>
    </location>
</feature>
<reference evidence="11 12" key="1">
    <citation type="submission" date="2023-03" db="EMBL/GenBank/DDBJ databases">
        <title>High-quality genome of Scylla paramamosain provides insights in environmental adaptation.</title>
        <authorList>
            <person name="Zhang L."/>
        </authorList>
    </citation>
    <scope>NUCLEOTIDE SEQUENCE [LARGE SCALE GENOMIC DNA]</scope>
    <source>
        <strain evidence="11">LZ_2023a</strain>
        <tissue evidence="11">Muscle</tissue>
    </source>
</reference>
<feature type="compositionally biased region" description="Polar residues" evidence="10">
    <location>
        <begin position="550"/>
        <end position="563"/>
    </location>
</feature>
<feature type="compositionally biased region" description="Basic and acidic residues" evidence="10">
    <location>
        <begin position="87"/>
        <end position="109"/>
    </location>
</feature>
<evidence type="ECO:0000256" key="2">
    <source>
        <dbReference type="ARBA" id="ARBA00004604"/>
    </source>
</evidence>
<dbReference type="PANTHER" id="PTHR13557">
    <property type="entry name" value="COILED-COIL DOMAIN-CONTAINING PROTEIN 86"/>
    <property type="match status" value="1"/>
</dbReference>
<feature type="compositionally biased region" description="Polar residues" evidence="10">
    <location>
        <begin position="501"/>
        <end position="533"/>
    </location>
</feature>
<sequence>MVVTRKRSCSASEASSTPRGVKARKQDEGGGGDGTTITTRSSARGEVESGTGTSTTITTPRRTRRFTDSIAEAVISSPRTLRTRQGRSGEAKVSDKSESSNDEVAEKVDSAVSQPGKSRSGRNEVEATPAKEKSAGDKTACVDSSVLSQPSKLMVKLRDIGPSILQSPRPRRVSGGDKNTRDTPSGTPSTPVRRSRRLSGSGVEEVPDKETLSKKSFTIASILRMEEKPKEETSKASVLPAIEEDIEQPESNHSPSKDTRKAYSSEEDQMEEEEKLELRLESDSHDSTADNDVVPSDTAPTNQEAENEKQTIVDQPVAADVCDSKDVPVENVNECDSKDAPFEKEAQEKTSSEAMETTEITSTTDVTDIERSNNTAMETKEEQDVVLSLEEPKCESTKVMGSNDSQESKTESTDLPESNDNERSNNTAMETKEEQDVVLSLEEPKCESTKVMGSNDSQESKTESTDLPESNDNERSNNTAMETEEEQDAICSIKEPKCENTKVSGSNDIQESKTESTNLPDSNDNERSNNTAMETEEEQDAVRSVEEPNCESTKVIESNGSQESKTESTDLPESNDIQERTETSIACSDMHTTSKTSDENGNSAEMNSVNGLPSVVAGGKKVTKVIPELEKKINQLRSIPKGRPISGRWWKAEKQRFRSINKDATGKKSWSKKMQLKQWRGDVMAKSAVIEAEKQKKKEDLKERQRINKIRREENAKKSEIVQVIKDPRKIKKMKRKQLRYLEMRDTTNLKQA</sequence>
<feature type="compositionally biased region" description="Polar residues" evidence="10">
    <location>
        <begin position="465"/>
        <end position="481"/>
    </location>
</feature>
<keyword evidence="4" id="KW-0158">Chromosome</keyword>
<name>A0AAW0TTG4_SCYPA</name>
<keyword evidence="7" id="KW-0175">Coiled coil</keyword>
<dbReference type="GO" id="GO:0005730">
    <property type="term" value="C:nucleolus"/>
    <property type="evidence" value="ECO:0007669"/>
    <property type="project" value="UniProtKB-SubCell"/>
</dbReference>
<evidence type="ECO:0000256" key="10">
    <source>
        <dbReference type="SAM" id="MobiDB-lite"/>
    </source>
</evidence>
<evidence type="ECO:0000256" key="5">
    <source>
        <dbReference type="ARBA" id="ARBA00022553"/>
    </source>
</evidence>
<keyword evidence="5" id="KW-0597">Phosphoprotein</keyword>
<evidence type="ECO:0000256" key="6">
    <source>
        <dbReference type="ARBA" id="ARBA00022934"/>
    </source>
</evidence>
<keyword evidence="6" id="KW-0164">Citrullination</keyword>
<feature type="compositionally biased region" description="Polar residues" evidence="10">
    <location>
        <begin position="413"/>
        <end position="429"/>
    </location>
</feature>